<name>A0A6L9XV02_9MICO</name>
<keyword evidence="3" id="KW-1185">Reference proteome</keyword>
<dbReference type="RefSeq" id="WP_163288463.1">
    <property type="nucleotide sequence ID" value="NZ_JAAGWY010000001.1"/>
</dbReference>
<dbReference type="Proteomes" id="UP000474967">
    <property type="component" value="Unassembled WGS sequence"/>
</dbReference>
<proteinExistence type="predicted"/>
<organism evidence="2 3">
    <name type="scientific">Leifsonia tongyongensis</name>
    <dbReference type="NCBI Taxonomy" id="1268043"/>
    <lineage>
        <taxon>Bacteria</taxon>
        <taxon>Bacillati</taxon>
        <taxon>Actinomycetota</taxon>
        <taxon>Actinomycetes</taxon>
        <taxon>Micrococcales</taxon>
        <taxon>Microbacteriaceae</taxon>
        <taxon>Leifsonia</taxon>
    </lineage>
</organism>
<evidence type="ECO:0000256" key="1">
    <source>
        <dbReference type="SAM" id="MobiDB-lite"/>
    </source>
</evidence>
<evidence type="ECO:0000313" key="2">
    <source>
        <dbReference type="EMBL" id="NEN05251.1"/>
    </source>
</evidence>
<feature type="region of interest" description="Disordered" evidence="1">
    <location>
        <begin position="1"/>
        <end position="27"/>
    </location>
</feature>
<dbReference type="EMBL" id="JAAGWY010000001">
    <property type="protein sequence ID" value="NEN05251.1"/>
    <property type="molecule type" value="Genomic_DNA"/>
</dbReference>
<comment type="caution">
    <text evidence="2">The sequence shown here is derived from an EMBL/GenBank/DDBJ whole genome shotgun (WGS) entry which is preliminary data.</text>
</comment>
<evidence type="ECO:0008006" key="4">
    <source>
        <dbReference type="Google" id="ProtNLM"/>
    </source>
</evidence>
<accession>A0A6L9XV02</accession>
<protein>
    <recommendedName>
        <fullName evidence="4">Type IV toxin-antitoxin system AbiEi family antitoxin domain-containing protein</fullName>
    </recommendedName>
</protein>
<gene>
    <name evidence="2" type="ORF">G3T36_05135</name>
</gene>
<feature type="compositionally biased region" description="Basic and acidic residues" evidence="1">
    <location>
        <begin position="1"/>
        <end position="23"/>
    </location>
</feature>
<evidence type="ECO:0000313" key="3">
    <source>
        <dbReference type="Proteomes" id="UP000474967"/>
    </source>
</evidence>
<reference evidence="2 3" key="1">
    <citation type="journal article" date="2014" name="J. Microbiol.">
        <title>Diaminobutyricibacter tongyongensis gen. nov., sp. nov. and Homoserinibacter gongjuensis gen. nov., sp. nov. belong to the family Microbacteriaceae.</title>
        <authorList>
            <person name="Kim S.J."/>
            <person name="Ahn J.H."/>
            <person name="Weon H.Y."/>
            <person name="Hamada M."/>
            <person name="Suzuki K."/>
            <person name="Kwon S.W."/>
        </authorList>
    </citation>
    <scope>NUCLEOTIDE SEQUENCE [LARGE SCALE GENOMIC DNA]</scope>
    <source>
        <strain evidence="2 3">NBRC 108724</strain>
    </source>
</reference>
<sequence>MNTVQHARDHLTLTRNEPDELRDGPQLSKRAARGELVRLRRGAYIPTPFWQQATDDARYGAVLVAVRETRRREIVFSHQSAALLWGIPIIGRWPAQTHLVAFGDRPAHSGNGIVWHHDRIDADDVVQLDDFLVTSIERTLLDLAKSSPFESAVATLDHGTKATIRLPNGHPAAGVPAELLLERLKSEGPRRGCRRARLAMEFSDDRSGSPGESLSRAVIHRLGFPPPELQTRVPHADGADYPDFEWDELFGEFDGYAKYTREEYTRGRDMAEIVWSEKIREDRLRSTGKGVCRWTWEVALAPDSLRRRLIGAGLRPSRARPR</sequence>
<dbReference type="AlphaFoldDB" id="A0A6L9XV02"/>